<protein>
    <submittedName>
        <fullName evidence="2">Uncharacterized protein</fullName>
    </submittedName>
</protein>
<dbReference type="PANTHER" id="PTHR35464">
    <property type="entry name" value="OS06G0115200 PROTEIN"/>
    <property type="match status" value="1"/>
</dbReference>
<dbReference type="EMBL" id="HBGE01002037">
    <property type="protein sequence ID" value="CAD9087787.1"/>
    <property type="molecule type" value="Transcribed_RNA"/>
</dbReference>
<gene>
    <name evidence="2" type="ORF">ACAT0790_LOCUS1249</name>
</gene>
<dbReference type="PANTHER" id="PTHR35464:SF1">
    <property type="entry name" value="OS06G0115200 PROTEIN"/>
    <property type="match status" value="1"/>
</dbReference>
<dbReference type="AlphaFoldDB" id="A0A7S1PLR2"/>
<proteinExistence type="predicted"/>
<organism evidence="2">
    <name type="scientific">Alexandrium catenella</name>
    <name type="common">Red tide dinoflagellate</name>
    <name type="synonym">Gonyaulax catenella</name>
    <dbReference type="NCBI Taxonomy" id="2925"/>
    <lineage>
        <taxon>Eukaryota</taxon>
        <taxon>Sar</taxon>
        <taxon>Alveolata</taxon>
        <taxon>Dinophyceae</taxon>
        <taxon>Gonyaulacales</taxon>
        <taxon>Pyrocystaceae</taxon>
        <taxon>Alexandrium</taxon>
    </lineage>
</organism>
<accession>A0A7S1PLR2</accession>
<reference evidence="2" key="1">
    <citation type="submission" date="2021-01" db="EMBL/GenBank/DDBJ databases">
        <authorList>
            <person name="Corre E."/>
            <person name="Pelletier E."/>
            <person name="Niang G."/>
            <person name="Scheremetjew M."/>
            <person name="Finn R."/>
            <person name="Kale V."/>
            <person name="Holt S."/>
            <person name="Cochrane G."/>
            <person name="Meng A."/>
            <person name="Brown T."/>
            <person name="Cohen L."/>
        </authorList>
    </citation>
    <scope>NUCLEOTIDE SEQUENCE</scope>
    <source>
        <strain evidence="2">OF101</strain>
    </source>
</reference>
<dbReference type="InterPro" id="IPR001680">
    <property type="entry name" value="WD40_rpt"/>
</dbReference>
<dbReference type="InterPro" id="IPR045288">
    <property type="entry name" value="At1g75140-like"/>
</dbReference>
<dbReference type="InterPro" id="IPR015943">
    <property type="entry name" value="WD40/YVTN_repeat-like_dom_sf"/>
</dbReference>
<evidence type="ECO:0000256" key="1">
    <source>
        <dbReference type="SAM" id="SignalP"/>
    </source>
</evidence>
<dbReference type="SUPFAM" id="SSF101898">
    <property type="entry name" value="NHL repeat"/>
    <property type="match status" value="1"/>
</dbReference>
<feature type="signal peptide" evidence="1">
    <location>
        <begin position="1"/>
        <end position="26"/>
    </location>
</feature>
<keyword evidence="1" id="KW-0732">Signal</keyword>
<dbReference type="Gene3D" id="2.130.10.10">
    <property type="entry name" value="YVTN repeat-like/Quinoprotein amine dehydrogenase"/>
    <property type="match status" value="1"/>
</dbReference>
<name>A0A7S1PLR2_ALECA</name>
<sequence length="598" mass="63741">MSRPPPGPRRLRTLPWCLLLVALAVSEDTCPAGGGGSAACRAAASASSDGSVSAGRVPGTGGSVPETKRLRKEDLITQEVEELESFMKLSSDRIRLLRELQGIVGSEKGNFSLPDSHMRALREKVPFLSDVTSDVEGVASAAAEDYLVSKAVIPQEDPVSFIKFMPLRNPRASSGSSAASSSTAMPSTLLVAVQADSTVRLFTPSGELVLSFSAGHEHPVTHLTVSPSHDEYLLATGDAGGVIRVHKVLVRQRRLTKDERQARRNSTDEKVSQFLGSSVNVSATLQRQMQVPPGSDGEASRVTSLAVASQQGAKYFVAGDGEGKITVFTKNGTLHAKIDATATPGTVVEGLDAHLSSLLFRAGAEWGFVEIDKLEVRHMDCPKFEGRVTAAAIDTQQASRVLLADEQGTVWVFNVKNKKDCKLELRFPKGAARAPVELASIRGFVLGLQHADADAGEPATVLAFNVSAASKRSDRPGQSSSAVVWRRTLPPVRGWSVHKRYQQGDLIACLSQDGHEVEIMELLMQVQSAPVSDSFGNFKLPVIAVAVVLVLGYQYMKQKGGKLGGGGKKHDFADSDFAAALKNKRKVGGGAFKGAGRR</sequence>
<feature type="chain" id="PRO_5031086717" evidence="1">
    <location>
        <begin position="27"/>
        <end position="598"/>
    </location>
</feature>
<evidence type="ECO:0000313" key="2">
    <source>
        <dbReference type="EMBL" id="CAD9087787.1"/>
    </source>
</evidence>
<dbReference type="SMART" id="SM00320">
    <property type="entry name" value="WD40"/>
    <property type="match status" value="4"/>
</dbReference>